<reference evidence="2 3" key="1">
    <citation type="submission" date="2019-09" db="EMBL/GenBank/DDBJ databases">
        <authorList>
            <person name="Depoorter E."/>
        </authorList>
    </citation>
    <scope>NUCLEOTIDE SEQUENCE [LARGE SCALE GENOMIC DNA]</scope>
    <source>
        <strain evidence="2 3">R-17378</strain>
    </source>
</reference>
<evidence type="ECO:0000313" key="2">
    <source>
        <dbReference type="EMBL" id="VWC79243.1"/>
    </source>
</evidence>
<accession>A0ABY6XTI1</accession>
<sequence length="192" mass="19758">MDQKLSGQKYAAYGADPGPIIGFYDSIISPVPSGVSAIAITDDEWQQAIETHGYTVSNGALVAPAAPTAAQLLAQAQTSQNAVLYTACSGTITAGFSSSALGSTCNYPSTLVDQANQNTVAACQSGGMLWCEADGTWSFKSHTQAQAQAVVSSFAAWLNKCQQQLAALTDQVNTATTVQAVQSVAWVAPSGS</sequence>
<dbReference type="Pfam" id="PF14301">
    <property type="entry name" value="DUF4376"/>
    <property type="match status" value="1"/>
</dbReference>
<keyword evidence="3" id="KW-1185">Reference proteome</keyword>
<comment type="caution">
    <text evidence="2">The sequence shown here is derived from an EMBL/GenBank/DDBJ whole genome shotgun (WGS) entry which is preliminary data.</text>
</comment>
<feature type="domain" description="DUF4376" evidence="1">
    <location>
        <begin position="76"/>
        <end position="181"/>
    </location>
</feature>
<evidence type="ECO:0000313" key="3">
    <source>
        <dbReference type="Proteomes" id="UP000494120"/>
    </source>
</evidence>
<name>A0ABY6XTI1_9BURK</name>
<protein>
    <recommendedName>
        <fullName evidence="1">DUF4376 domain-containing protein</fullName>
    </recommendedName>
</protein>
<evidence type="ECO:0000259" key="1">
    <source>
        <dbReference type="Pfam" id="PF14301"/>
    </source>
</evidence>
<proteinExistence type="predicted"/>
<organism evidence="2 3">
    <name type="scientific">Burkholderia aenigmatica</name>
    <dbReference type="NCBI Taxonomy" id="2015348"/>
    <lineage>
        <taxon>Bacteria</taxon>
        <taxon>Pseudomonadati</taxon>
        <taxon>Pseudomonadota</taxon>
        <taxon>Betaproteobacteria</taxon>
        <taxon>Burkholderiales</taxon>
        <taxon>Burkholderiaceae</taxon>
        <taxon>Burkholderia</taxon>
        <taxon>Burkholderia cepacia complex</taxon>
    </lineage>
</organism>
<gene>
    <name evidence="2" type="ORF">BLA17378_03797</name>
</gene>
<dbReference type="Proteomes" id="UP000494120">
    <property type="component" value="Unassembled WGS sequence"/>
</dbReference>
<dbReference type="EMBL" id="CABVQG010000013">
    <property type="protein sequence ID" value="VWC79243.1"/>
    <property type="molecule type" value="Genomic_DNA"/>
</dbReference>
<dbReference type="InterPro" id="IPR025484">
    <property type="entry name" value="DUF4376"/>
</dbReference>
<dbReference type="RefSeq" id="WP_174958046.1">
    <property type="nucleotide sequence ID" value="NZ_CABVQG010000013.1"/>
</dbReference>